<protein>
    <submittedName>
        <fullName evidence="1">Uncharacterized protein</fullName>
    </submittedName>
</protein>
<comment type="caution">
    <text evidence="1">The sequence shown here is derived from an EMBL/GenBank/DDBJ whole genome shotgun (WGS) entry which is preliminary data.</text>
</comment>
<organism evidence="1 2">
    <name type="scientific">Ridgeia piscesae</name>
    <name type="common">Tubeworm</name>
    <dbReference type="NCBI Taxonomy" id="27915"/>
    <lineage>
        <taxon>Eukaryota</taxon>
        <taxon>Metazoa</taxon>
        <taxon>Spiralia</taxon>
        <taxon>Lophotrochozoa</taxon>
        <taxon>Annelida</taxon>
        <taxon>Polychaeta</taxon>
        <taxon>Sedentaria</taxon>
        <taxon>Canalipalpata</taxon>
        <taxon>Sabellida</taxon>
        <taxon>Siboglinidae</taxon>
        <taxon>Ridgeia</taxon>
    </lineage>
</organism>
<dbReference type="Proteomes" id="UP001209878">
    <property type="component" value="Unassembled WGS sequence"/>
</dbReference>
<proteinExistence type="predicted"/>
<evidence type="ECO:0000313" key="1">
    <source>
        <dbReference type="EMBL" id="KAK2186929.1"/>
    </source>
</evidence>
<keyword evidence="2" id="KW-1185">Reference proteome</keyword>
<name>A0AAD9P2D9_RIDPI</name>
<sequence length="116" mass="13030">MNEWRHLFVVQRCADSVADATTRSTQHSMDACAHTRVQLEIPTRPSVCLSGRRGQHSHLENILFTSVDDCHRRLRPTAADDETVRLVAVAMTSRLVLILVHYDVDELSLHSAGCSH</sequence>
<dbReference type="AlphaFoldDB" id="A0AAD9P2D9"/>
<reference evidence="1" key="1">
    <citation type="journal article" date="2023" name="Mol. Biol. Evol.">
        <title>Third-Generation Sequencing Reveals the Adaptive Role of the Epigenome in Three Deep-Sea Polychaetes.</title>
        <authorList>
            <person name="Perez M."/>
            <person name="Aroh O."/>
            <person name="Sun Y."/>
            <person name="Lan Y."/>
            <person name="Juniper S.K."/>
            <person name="Young C.R."/>
            <person name="Angers B."/>
            <person name="Qian P.Y."/>
        </authorList>
    </citation>
    <scope>NUCLEOTIDE SEQUENCE</scope>
    <source>
        <strain evidence="1">R07B-5</strain>
    </source>
</reference>
<accession>A0AAD9P2D9</accession>
<evidence type="ECO:0000313" key="2">
    <source>
        <dbReference type="Proteomes" id="UP001209878"/>
    </source>
</evidence>
<gene>
    <name evidence="1" type="ORF">NP493_182g03037</name>
</gene>
<dbReference type="EMBL" id="JAODUO010000184">
    <property type="protein sequence ID" value="KAK2186929.1"/>
    <property type="molecule type" value="Genomic_DNA"/>
</dbReference>